<evidence type="ECO:0000259" key="6">
    <source>
        <dbReference type="Pfam" id="PF08281"/>
    </source>
</evidence>
<feature type="region of interest" description="Disordered" evidence="5">
    <location>
        <begin position="1"/>
        <end position="24"/>
    </location>
</feature>
<comment type="caution">
    <text evidence="7">The sequence shown here is derived from an EMBL/GenBank/DDBJ whole genome shotgun (WGS) entry which is preliminary data.</text>
</comment>
<gene>
    <name evidence="7" type="ORF">ACFPP6_19295</name>
</gene>
<evidence type="ECO:0000256" key="3">
    <source>
        <dbReference type="ARBA" id="ARBA00023082"/>
    </source>
</evidence>
<proteinExistence type="inferred from homology"/>
<keyword evidence="8" id="KW-1185">Reference proteome</keyword>
<organism evidence="7 8">
    <name type="scientific">Streptomyces aureoversilis</name>
    <dbReference type="NCBI Taxonomy" id="67277"/>
    <lineage>
        <taxon>Bacteria</taxon>
        <taxon>Bacillati</taxon>
        <taxon>Actinomycetota</taxon>
        <taxon>Actinomycetes</taxon>
        <taxon>Kitasatosporales</taxon>
        <taxon>Streptomycetaceae</taxon>
        <taxon>Streptomyces</taxon>
    </lineage>
</organism>
<evidence type="ECO:0000313" key="8">
    <source>
        <dbReference type="Proteomes" id="UP001596222"/>
    </source>
</evidence>
<dbReference type="Pfam" id="PF08281">
    <property type="entry name" value="Sigma70_r4_2"/>
    <property type="match status" value="1"/>
</dbReference>
<name>A0ABW0A123_9ACTN</name>
<protein>
    <submittedName>
        <fullName evidence="7">Sigma-70 family RNA polymerase sigma factor</fullName>
    </submittedName>
</protein>
<dbReference type="SUPFAM" id="SSF88659">
    <property type="entry name" value="Sigma3 and sigma4 domains of RNA polymerase sigma factors"/>
    <property type="match status" value="1"/>
</dbReference>
<accession>A0ABW0A123</accession>
<dbReference type="InterPro" id="IPR013249">
    <property type="entry name" value="RNA_pol_sigma70_r4_t2"/>
</dbReference>
<reference evidence="8" key="1">
    <citation type="journal article" date="2019" name="Int. J. Syst. Evol. Microbiol.">
        <title>The Global Catalogue of Microorganisms (GCM) 10K type strain sequencing project: providing services to taxonomists for standard genome sequencing and annotation.</title>
        <authorList>
            <consortium name="The Broad Institute Genomics Platform"/>
            <consortium name="The Broad Institute Genome Sequencing Center for Infectious Disease"/>
            <person name="Wu L."/>
            <person name="Ma J."/>
        </authorList>
    </citation>
    <scope>NUCLEOTIDE SEQUENCE [LARGE SCALE GENOMIC DNA]</scope>
    <source>
        <strain evidence="8">CGMCC 4.1641</strain>
    </source>
</reference>
<dbReference type="Gene3D" id="1.10.10.10">
    <property type="entry name" value="Winged helix-like DNA-binding domain superfamily/Winged helix DNA-binding domain"/>
    <property type="match status" value="1"/>
</dbReference>
<evidence type="ECO:0000313" key="7">
    <source>
        <dbReference type="EMBL" id="MFC5146821.1"/>
    </source>
</evidence>
<keyword evidence="2" id="KW-0805">Transcription regulation</keyword>
<keyword evidence="3" id="KW-0731">Sigma factor</keyword>
<dbReference type="Proteomes" id="UP001596222">
    <property type="component" value="Unassembled WGS sequence"/>
</dbReference>
<comment type="similarity">
    <text evidence="1">Belongs to the sigma-70 factor family. ECF subfamily.</text>
</comment>
<evidence type="ECO:0000256" key="2">
    <source>
        <dbReference type="ARBA" id="ARBA00023015"/>
    </source>
</evidence>
<keyword evidence="4" id="KW-0804">Transcription</keyword>
<dbReference type="EMBL" id="JBHSKJ010000010">
    <property type="protein sequence ID" value="MFC5146821.1"/>
    <property type="molecule type" value="Genomic_DNA"/>
</dbReference>
<evidence type="ECO:0000256" key="1">
    <source>
        <dbReference type="ARBA" id="ARBA00010641"/>
    </source>
</evidence>
<dbReference type="InterPro" id="IPR013324">
    <property type="entry name" value="RNA_pol_sigma_r3/r4-like"/>
</dbReference>
<dbReference type="InterPro" id="IPR036388">
    <property type="entry name" value="WH-like_DNA-bd_sf"/>
</dbReference>
<sequence>MTTSFNVSGPDSEPAPVRPGRKLGPIAGTVSSSHRAWLDPTRECYLASGRTLSDLSLRVLLAKSKLSELLRGVGHYPRWEVIHRLATELDMPGWPLYRLWRQAALDAGKSRDWVDRSTDGAITVATARPGPPLEHGALCSMVEADYRRYAEVFLQGELRDAAVEDVFAILWLSFDEALASPDIRRFAWNILRATVMAKAGHRDKRPVVLGEASFDTVALRTQASKEDQAAQLAESLELFTAIGKLPDAQLDVMVLRRLCGFTPEKVSDLLGIPLAAVRSDERHAERFLDDTIELPPQTGGPTP</sequence>
<evidence type="ECO:0000256" key="5">
    <source>
        <dbReference type="SAM" id="MobiDB-lite"/>
    </source>
</evidence>
<dbReference type="RefSeq" id="WP_382043682.1">
    <property type="nucleotide sequence ID" value="NZ_JBHSKJ010000010.1"/>
</dbReference>
<evidence type="ECO:0000256" key="4">
    <source>
        <dbReference type="ARBA" id="ARBA00023163"/>
    </source>
</evidence>
<feature type="domain" description="RNA polymerase sigma factor 70 region 4 type 2" evidence="6">
    <location>
        <begin position="237"/>
        <end position="279"/>
    </location>
</feature>